<evidence type="ECO:0000313" key="1">
    <source>
        <dbReference type="EMBL" id="GME87424.1"/>
    </source>
</evidence>
<accession>A0ACB5TET3</accession>
<dbReference type="Proteomes" id="UP001165101">
    <property type="component" value="Unassembled WGS sequence"/>
</dbReference>
<evidence type="ECO:0000313" key="2">
    <source>
        <dbReference type="Proteomes" id="UP001165101"/>
    </source>
</evidence>
<dbReference type="EMBL" id="BSXV01000092">
    <property type="protein sequence ID" value="GME87424.1"/>
    <property type="molecule type" value="Genomic_DNA"/>
</dbReference>
<gene>
    <name evidence="1" type="ORF">Cboi01_000036000</name>
</gene>
<reference evidence="1" key="1">
    <citation type="submission" date="2023-04" db="EMBL/GenBank/DDBJ databases">
        <title>Candida boidinii NBRC 1967.</title>
        <authorList>
            <person name="Ichikawa N."/>
            <person name="Sato H."/>
            <person name="Tonouchi N."/>
        </authorList>
    </citation>
    <scope>NUCLEOTIDE SEQUENCE</scope>
    <source>
        <strain evidence="1">NBRC 1967</strain>
    </source>
</reference>
<sequence length="820" mass="90885">MCIFKQICFGLKFLNENDIVHRDLKPANILISPKGIVKLIDFGNAHFGHEIIGNFNSKIKFSLDYAGTSPYMSPEVENLRANYKKINFDRYKNNNNGAGDNSDINIDNNNNSYLNEMAIDPFRSDYWSLGIILFVLVTQGYPFTDAVNTNTNYLEYKSTYKKYTTLHPQFIQIGGCYNKNFNSTFKNIGPFGTSLKFIKHFKDIGSTRLAWKLCDPNPDTRYTIRDIFMDPYFQNLESCIDESIYESTFMAHSINKDTKDLNFLVPFGSEDEIVATSSGSAAITPRSTATTKPIVSSSSTMIHSLVSSSNENLHREVHSCVTLPQHKYDEKNANVNVNGNANANNNSSSPRQVTKITDPNNTNNIKEEEDSVSPLKVSHERNPTQQSSSDSEVFSNTNITLTPNFEKSSSSSASLLSSSSLTNGKTDATITNNNIHGININSANGATNFNHPSDASVARNAPPRTRSMIDCVIDSQDVESHDAIVRRRQSRKSSNGSTISIPISSGRRRSSANSYTIGPVGTNTGTGTGTSIATNDIQRIRTNESHVKFRDGNSYIPLPKPASSSSSTASLLSYNLQENKNTYNHSNSSNSQYQNHGILLSKSRNSETSDKLISKKPPLGEIITDQGMVKLQYQENPDDNSTEDTDKGKSGTIDTEDNTNNTNIKTIAGELSLINLKSNYNNNNSNKNLDSKYMIVPKESILNSTKCLNTENESMSAANFLRRSRISPPLGIFRSRSDSGQKNGKPELVRQEGTFYLRNILTERESAAINWLLPESLLNCNPWSRKKPRGRETSAVSFAWNPPAAQRGLRKTKSPATAIT</sequence>
<organism evidence="1 2">
    <name type="scientific">Candida boidinii</name>
    <name type="common">Yeast</name>
    <dbReference type="NCBI Taxonomy" id="5477"/>
    <lineage>
        <taxon>Eukaryota</taxon>
        <taxon>Fungi</taxon>
        <taxon>Dikarya</taxon>
        <taxon>Ascomycota</taxon>
        <taxon>Saccharomycotina</taxon>
        <taxon>Pichiomycetes</taxon>
        <taxon>Pichiales</taxon>
        <taxon>Pichiaceae</taxon>
        <taxon>Ogataea</taxon>
        <taxon>Ogataea/Candida clade</taxon>
    </lineage>
</organism>
<keyword evidence="2" id="KW-1185">Reference proteome</keyword>
<proteinExistence type="predicted"/>
<protein>
    <submittedName>
        <fullName evidence="1">Unnamed protein product</fullName>
    </submittedName>
</protein>
<name>A0ACB5TET3_CANBO</name>
<comment type="caution">
    <text evidence="1">The sequence shown here is derived from an EMBL/GenBank/DDBJ whole genome shotgun (WGS) entry which is preliminary data.</text>
</comment>